<dbReference type="OrthoDB" id="5101370at2759"/>
<accession>A0A2P5IFE6</accession>
<feature type="region of interest" description="Disordered" evidence="1">
    <location>
        <begin position="119"/>
        <end position="149"/>
    </location>
</feature>
<name>A0A2P5IFE6_DIAHE</name>
<sequence length="184" mass="19114">MLPDFGSNGPTERPYIVTETYVGMSSLPHFATPTPIPYGFTTAVETYTDYTPQPITRTVVVPKTTCSGPGPQDMTEPTGPLGSYRQSAVSPELGAHPPTRAATTSTEAARAVGTTLITSKEGGPEMTGAGGQDSGAEHGGASTRGPSTATPTYIQISAAESSWPERFLSCGVVISAFLVVLLFQ</sequence>
<dbReference type="AlphaFoldDB" id="A0A2P5IFE6"/>
<organism evidence="2 3">
    <name type="scientific">Diaporthe helianthi</name>
    <dbReference type="NCBI Taxonomy" id="158607"/>
    <lineage>
        <taxon>Eukaryota</taxon>
        <taxon>Fungi</taxon>
        <taxon>Dikarya</taxon>
        <taxon>Ascomycota</taxon>
        <taxon>Pezizomycotina</taxon>
        <taxon>Sordariomycetes</taxon>
        <taxon>Sordariomycetidae</taxon>
        <taxon>Diaporthales</taxon>
        <taxon>Diaporthaceae</taxon>
        <taxon>Diaporthe</taxon>
    </lineage>
</organism>
<evidence type="ECO:0000313" key="2">
    <source>
        <dbReference type="EMBL" id="POS81204.1"/>
    </source>
</evidence>
<dbReference type="Proteomes" id="UP000094444">
    <property type="component" value="Unassembled WGS sequence"/>
</dbReference>
<gene>
    <name evidence="2" type="ORF">DHEL01_v200415</name>
</gene>
<evidence type="ECO:0000256" key="1">
    <source>
        <dbReference type="SAM" id="MobiDB-lite"/>
    </source>
</evidence>
<protein>
    <submittedName>
        <fullName evidence="2">Uncharacterized protein</fullName>
    </submittedName>
</protein>
<feature type="region of interest" description="Disordered" evidence="1">
    <location>
        <begin position="65"/>
        <end position="85"/>
    </location>
</feature>
<keyword evidence="3" id="KW-1185">Reference proteome</keyword>
<dbReference type="InParanoid" id="A0A2P5IFE6"/>
<proteinExistence type="predicted"/>
<reference evidence="2" key="1">
    <citation type="submission" date="2017-09" db="EMBL/GenBank/DDBJ databases">
        <title>Polyketide synthases of a Diaporthe helianthi virulent isolate.</title>
        <authorList>
            <person name="Baroncelli R."/>
        </authorList>
    </citation>
    <scope>NUCLEOTIDE SEQUENCE [LARGE SCALE GENOMIC DNA]</scope>
    <source>
        <strain evidence="2">7/96</strain>
    </source>
</reference>
<dbReference type="EMBL" id="MAVT02000016">
    <property type="protein sequence ID" value="POS81204.1"/>
    <property type="molecule type" value="Genomic_DNA"/>
</dbReference>
<comment type="caution">
    <text evidence="2">The sequence shown here is derived from an EMBL/GenBank/DDBJ whole genome shotgun (WGS) entry which is preliminary data.</text>
</comment>
<evidence type="ECO:0000313" key="3">
    <source>
        <dbReference type="Proteomes" id="UP000094444"/>
    </source>
</evidence>